<organism evidence="2 3">
    <name type="scientific">Methylophaga thiooxydans</name>
    <dbReference type="NCBI Taxonomy" id="392484"/>
    <lineage>
        <taxon>Bacteria</taxon>
        <taxon>Pseudomonadati</taxon>
        <taxon>Pseudomonadota</taxon>
        <taxon>Gammaproteobacteria</taxon>
        <taxon>Thiotrichales</taxon>
        <taxon>Piscirickettsiaceae</taxon>
        <taxon>Methylophaga</taxon>
    </lineage>
</organism>
<dbReference type="InterPro" id="IPR036390">
    <property type="entry name" value="WH_DNA-bd_sf"/>
</dbReference>
<dbReference type="GO" id="GO:0003700">
    <property type="term" value="F:DNA-binding transcription factor activity"/>
    <property type="evidence" value="ECO:0007669"/>
    <property type="project" value="TreeGrafter"/>
</dbReference>
<dbReference type="RefSeq" id="WP_036314957.1">
    <property type="nucleotide sequence ID" value="NZ_JRQD01000005.1"/>
</dbReference>
<dbReference type="Pfam" id="PF02082">
    <property type="entry name" value="Rrf2"/>
    <property type="match status" value="1"/>
</dbReference>
<dbReference type="PANTHER" id="PTHR33221:SF4">
    <property type="entry name" value="HTH-TYPE TRANSCRIPTIONAL REPRESSOR NSRR"/>
    <property type="match status" value="1"/>
</dbReference>
<dbReference type="Gene3D" id="1.10.10.10">
    <property type="entry name" value="Winged helix-like DNA-binding domain superfamily/Winged helix DNA-binding domain"/>
    <property type="match status" value="1"/>
</dbReference>
<sequence>MQLTTHSDYALRLLIYLAIHPGDKPATVKDAAERYGVSTNHLAKVAQRLVQENLVISQRGRGGGLKLATTPESINIGQLIRKTENLELLECFGDDCDCPIESVCILFSALRKAQKAFFDVLDGYTLADVVKNKHRLMQSLNVA</sequence>
<dbReference type="InterPro" id="IPR000944">
    <property type="entry name" value="Tscrpt_reg_Rrf2"/>
</dbReference>
<dbReference type="AlphaFoldDB" id="A0A0A0BCG4"/>
<dbReference type="SUPFAM" id="SSF46785">
    <property type="entry name" value="Winged helix' DNA-binding domain"/>
    <property type="match status" value="1"/>
</dbReference>
<dbReference type="PROSITE" id="PS51197">
    <property type="entry name" value="HTH_RRF2_2"/>
    <property type="match status" value="1"/>
</dbReference>
<dbReference type="STRING" id="392484.LP43_2106"/>
<reference evidence="2 3" key="1">
    <citation type="submission" date="2014-09" db="EMBL/GenBank/DDBJ databases">
        <authorList>
            <person name="Grob C."/>
            <person name="Taubert M."/>
            <person name="Howat A.M."/>
            <person name="Burns O.J."/>
            <person name="Dixon J.L."/>
            <person name="Chen Y."/>
            <person name="Murrell J.C."/>
        </authorList>
    </citation>
    <scope>NUCLEOTIDE SEQUENCE [LARGE SCALE GENOMIC DNA]</scope>
    <source>
        <strain evidence="2">L4</strain>
    </source>
</reference>
<protein>
    <submittedName>
        <fullName evidence="2">Nitrite-sensitive transcriptional repressor NsrR</fullName>
    </submittedName>
</protein>
<dbReference type="InterPro" id="IPR036388">
    <property type="entry name" value="WH-like_DNA-bd_sf"/>
</dbReference>
<dbReference type="PANTHER" id="PTHR33221">
    <property type="entry name" value="WINGED HELIX-TURN-HELIX TRANSCRIPTIONAL REGULATOR, RRF2 FAMILY"/>
    <property type="match status" value="1"/>
</dbReference>
<dbReference type="GO" id="GO:0003677">
    <property type="term" value="F:DNA binding"/>
    <property type="evidence" value="ECO:0007669"/>
    <property type="project" value="UniProtKB-KW"/>
</dbReference>
<gene>
    <name evidence="2" type="ORF">LP43_2106</name>
</gene>
<evidence type="ECO:0000256" key="1">
    <source>
        <dbReference type="ARBA" id="ARBA00023125"/>
    </source>
</evidence>
<dbReference type="EMBL" id="JRQD01000005">
    <property type="protein sequence ID" value="KGM06233.1"/>
    <property type="molecule type" value="Genomic_DNA"/>
</dbReference>
<comment type="caution">
    <text evidence="2">The sequence shown here is derived from an EMBL/GenBank/DDBJ whole genome shotgun (WGS) entry which is preliminary data.</text>
</comment>
<dbReference type="GO" id="GO:0005829">
    <property type="term" value="C:cytosol"/>
    <property type="evidence" value="ECO:0007669"/>
    <property type="project" value="TreeGrafter"/>
</dbReference>
<keyword evidence="1" id="KW-0238">DNA-binding</keyword>
<name>A0A0A0BCG4_9GAMM</name>
<evidence type="ECO:0000313" key="3">
    <source>
        <dbReference type="Proteomes" id="UP000029999"/>
    </source>
</evidence>
<evidence type="ECO:0000313" key="2">
    <source>
        <dbReference type="EMBL" id="KGM06233.1"/>
    </source>
</evidence>
<proteinExistence type="predicted"/>
<accession>A0A0A0BCG4</accession>
<dbReference type="Proteomes" id="UP000029999">
    <property type="component" value="Unassembled WGS sequence"/>
</dbReference>
<dbReference type="NCBIfam" id="TIGR00738">
    <property type="entry name" value="rrf2_super"/>
    <property type="match status" value="1"/>
</dbReference>